<evidence type="ECO:0000256" key="2">
    <source>
        <dbReference type="ARBA" id="ARBA00005013"/>
    </source>
</evidence>
<organism evidence="8 9">
    <name type="scientific">Ruminiclostridium herbifermentans</name>
    <dbReference type="NCBI Taxonomy" id="2488810"/>
    <lineage>
        <taxon>Bacteria</taxon>
        <taxon>Bacillati</taxon>
        <taxon>Bacillota</taxon>
        <taxon>Clostridia</taxon>
        <taxon>Eubacteriales</taxon>
        <taxon>Oscillospiraceae</taxon>
        <taxon>Ruminiclostridium</taxon>
    </lineage>
</organism>
<dbReference type="Gene3D" id="3.30.1130.10">
    <property type="match status" value="1"/>
</dbReference>
<evidence type="ECO:0000259" key="7">
    <source>
        <dbReference type="SMART" id="SM00905"/>
    </source>
</evidence>
<gene>
    <name evidence="8" type="primary">folB</name>
    <name evidence="8" type="ORF">EHE19_009650</name>
</gene>
<evidence type="ECO:0000256" key="1">
    <source>
        <dbReference type="ARBA" id="ARBA00001353"/>
    </source>
</evidence>
<dbReference type="GO" id="GO:0005737">
    <property type="term" value="C:cytoplasm"/>
    <property type="evidence" value="ECO:0007669"/>
    <property type="project" value="TreeGrafter"/>
</dbReference>
<dbReference type="RefSeq" id="WP_137696137.1">
    <property type="nucleotide sequence ID" value="NZ_CP061336.1"/>
</dbReference>
<evidence type="ECO:0000313" key="9">
    <source>
        <dbReference type="Proteomes" id="UP000306409"/>
    </source>
</evidence>
<dbReference type="GO" id="GO:0046656">
    <property type="term" value="P:folic acid biosynthetic process"/>
    <property type="evidence" value="ECO:0007669"/>
    <property type="project" value="UniProtKB-UniRule"/>
</dbReference>
<dbReference type="OrthoDB" id="9808041at2"/>
<keyword evidence="5 6" id="KW-0456">Lyase</keyword>
<dbReference type="UniPathway" id="UPA00077">
    <property type="reaction ID" value="UER00154"/>
</dbReference>
<dbReference type="EMBL" id="CP061336">
    <property type="protein sequence ID" value="QNU68632.1"/>
    <property type="molecule type" value="Genomic_DNA"/>
</dbReference>
<dbReference type="KEGG" id="rher:EHE19_009650"/>
<reference evidence="8 9" key="1">
    <citation type="submission" date="2020-09" db="EMBL/GenBank/DDBJ databases">
        <title>Characterization and genome sequencing of Ruminiclostridium sp. nov. MA18.</title>
        <authorList>
            <person name="Rettenmaier R."/>
            <person name="Kowollik M.-L."/>
            <person name="Liebl W."/>
            <person name="Zverlov V."/>
        </authorList>
    </citation>
    <scope>NUCLEOTIDE SEQUENCE [LARGE SCALE GENOMIC DNA]</scope>
    <source>
        <strain evidence="8 9">MA18</strain>
    </source>
</reference>
<dbReference type="InterPro" id="IPR006156">
    <property type="entry name" value="Dihydroneopterin_aldolase"/>
</dbReference>
<comment type="pathway">
    <text evidence="2 6">Cofactor biosynthesis; tetrahydrofolate biosynthesis; 2-amino-4-hydroxy-6-hydroxymethyl-7,8-dihydropteridine diphosphate from 7,8-dihydroneopterin triphosphate: step 3/4.</text>
</comment>
<dbReference type="Pfam" id="PF02152">
    <property type="entry name" value="FolB"/>
    <property type="match status" value="1"/>
</dbReference>
<keyword evidence="9" id="KW-1185">Reference proteome</keyword>
<dbReference type="AlphaFoldDB" id="A0A4U7JIT5"/>
<accession>A0A4U7JIT5</accession>
<evidence type="ECO:0000256" key="5">
    <source>
        <dbReference type="ARBA" id="ARBA00023239"/>
    </source>
</evidence>
<evidence type="ECO:0000256" key="3">
    <source>
        <dbReference type="ARBA" id="ARBA00005708"/>
    </source>
</evidence>
<dbReference type="NCBIfam" id="TIGR00525">
    <property type="entry name" value="folB"/>
    <property type="match status" value="1"/>
</dbReference>
<dbReference type="GO" id="GO:0004150">
    <property type="term" value="F:dihydroneopterin aldolase activity"/>
    <property type="evidence" value="ECO:0007669"/>
    <property type="project" value="UniProtKB-UniRule"/>
</dbReference>
<comment type="similarity">
    <text evidence="3 6">Belongs to the DHNA family.</text>
</comment>
<dbReference type="GO" id="GO:0046654">
    <property type="term" value="P:tetrahydrofolate biosynthetic process"/>
    <property type="evidence" value="ECO:0007669"/>
    <property type="project" value="UniProtKB-UniRule"/>
</dbReference>
<protein>
    <recommendedName>
        <fullName evidence="6">7,8-dihydroneopterin aldolase</fullName>
        <ecNumber evidence="6">4.1.2.25</ecNumber>
    </recommendedName>
</protein>
<dbReference type="PANTHER" id="PTHR42844">
    <property type="entry name" value="DIHYDRONEOPTERIN ALDOLASE 1-RELATED"/>
    <property type="match status" value="1"/>
</dbReference>
<dbReference type="SUPFAM" id="SSF55620">
    <property type="entry name" value="Tetrahydrobiopterin biosynthesis enzymes-like"/>
    <property type="match status" value="1"/>
</dbReference>
<feature type="domain" description="Dihydroneopterin aldolase/epimerase" evidence="7">
    <location>
        <begin position="4"/>
        <end position="117"/>
    </location>
</feature>
<dbReference type="SMART" id="SM00905">
    <property type="entry name" value="FolB"/>
    <property type="match status" value="1"/>
</dbReference>
<dbReference type="PANTHER" id="PTHR42844:SF1">
    <property type="entry name" value="DIHYDRONEOPTERIN ALDOLASE 1-RELATED"/>
    <property type="match status" value="1"/>
</dbReference>
<dbReference type="InterPro" id="IPR006157">
    <property type="entry name" value="FolB_dom"/>
</dbReference>
<evidence type="ECO:0000313" key="8">
    <source>
        <dbReference type="EMBL" id="QNU68632.1"/>
    </source>
</evidence>
<evidence type="ECO:0000256" key="4">
    <source>
        <dbReference type="ARBA" id="ARBA00022909"/>
    </source>
</evidence>
<proteinExistence type="inferred from homology"/>
<dbReference type="EC" id="4.1.2.25" evidence="6"/>
<dbReference type="CDD" id="cd00534">
    <property type="entry name" value="DHNA_DHNTPE"/>
    <property type="match status" value="1"/>
</dbReference>
<comment type="catalytic activity">
    <reaction evidence="1 6">
        <text>7,8-dihydroneopterin = 6-hydroxymethyl-7,8-dihydropterin + glycolaldehyde</text>
        <dbReference type="Rhea" id="RHEA:10540"/>
        <dbReference type="ChEBI" id="CHEBI:17001"/>
        <dbReference type="ChEBI" id="CHEBI:17071"/>
        <dbReference type="ChEBI" id="CHEBI:44841"/>
        <dbReference type="EC" id="4.1.2.25"/>
    </reaction>
</comment>
<dbReference type="Proteomes" id="UP000306409">
    <property type="component" value="Chromosome"/>
</dbReference>
<dbReference type="NCBIfam" id="TIGR00526">
    <property type="entry name" value="folB_dom"/>
    <property type="match status" value="1"/>
</dbReference>
<comment type="function">
    <text evidence="6">Catalyzes the conversion of 7,8-dihydroneopterin to 6-hydroxymethyl-7,8-dihydropterin.</text>
</comment>
<name>A0A4U7JIT5_9FIRM</name>
<sequence length="125" mass="14122">MDKIIVEDLEIYAYHGVANEEKALGQMFVLSIEIGADLENAARSDNLNDTINYSAVCKTAVAVLQSESYDLIETAAYKVIEGIFKRFKNAQTVKVLLKKPWAPMGQHLKYAAVELERKRGDRNDW</sequence>
<keyword evidence="4 6" id="KW-0289">Folate biosynthesis</keyword>
<evidence type="ECO:0000256" key="6">
    <source>
        <dbReference type="RuleBase" id="RU362079"/>
    </source>
</evidence>
<dbReference type="InterPro" id="IPR043133">
    <property type="entry name" value="GTP-CH-I_C/QueF"/>
</dbReference>